<evidence type="ECO:0000313" key="4">
    <source>
        <dbReference type="Proteomes" id="UP001363010"/>
    </source>
</evidence>
<keyword evidence="4" id="KW-1185">Reference proteome</keyword>
<protein>
    <submittedName>
        <fullName evidence="3">Universal stress protein</fullName>
    </submittedName>
</protein>
<evidence type="ECO:0000259" key="2">
    <source>
        <dbReference type="Pfam" id="PF00582"/>
    </source>
</evidence>
<dbReference type="InterPro" id="IPR006016">
    <property type="entry name" value="UspA"/>
</dbReference>
<dbReference type="Pfam" id="PF00582">
    <property type="entry name" value="Usp"/>
    <property type="match status" value="1"/>
</dbReference>
<dbReference type="PRINTS" id="PR01438">
    <property type="entry name" value="UNVRSLSTRESS"/>
</dbReference>
<comment type="caution">
    <text evidence="3">The sequence shown here is derived from an EMBL/GenBank/DDBJ whole genome shotgun (WGS) entry which is preliminary data.</text>
</comment>
<comment type="similarity">
    <text evidence="1">Belongs to the universal stress protein A family.</text>
</comment>
<dbReference type="Gene3D" id="3.40.50.12370">
    <property type="match status" value="1"/>
</dbReference>
<dbReference type="InterPro" id="IPR006015">
    <property type="entry name" value="Universal_stress_UspA"/>
</dbReference>
<dbReference type="PANTHER" id="PTHR46268">
    <property type="entry name" value="STRESS RESPONSE PROTEIN NHAX"/>
    <property type="match status" value="1"/>
</dbReference>
<accession>A0ABU8WAF4</accession>
<evidence type="ECO:0000256" key="1">
    <source>
        <dbReference type="ARBA" id="ARBA00008791"/>
    </source>
</evidence>
<dbReference type="RefSeq" id="WP_340367571.1">
    <property type="nucleotide sequence ID" value="NZ_JBBKZV010000036.1"/>
</dbReference>
<proteinExistence type="inferred from homology"/>
<dbReference type="SUPFAM" id="SSF52402">
    <property type="entry name" value="Adenine nucleotide alpha hydrolases-like"/>
    <property type="match status" value="2"/>
</dbReference>
<reference evidence="3 4" key="1">
    <citation type="submission" date="2024-03" db="EMBL/GenBank/DDBJ databases">
        <title>Novel species of the genus Variovorax.</title>
        <authorList>
            <person name="Liu Q."/>
            <person name="Xin Y.-H."/>
        </authorList>
    </citation>
    <scope>NUCLEOTIDE SEQUENCE [LARGE SCALE GENOMIC DNA]</scope>
    <source>
        <strain evidence="3 4">KACC 18501</strain>
    </source>
</reference>
<dbReference type="Proteomes" id="UP001363010">
    <property type="component" value="Unassembled WGS sequence"/>
</dbReference>
<organism evidence="3 4">
    <name type="scientific">Variovorax humicola</name>
    <dbReference type="NCBI Taxonomy" id="1769758"/>
    <lineage>
        <taxon>Bacteria</taxon>
        <taxon>Pseudomonadati</taxon>
        <taxon>Pseudomonadota</taxon>
        <taxon>Betaproteobacteria</taxon>
        <taxon>Burkholderiales</taxon>
        <taxon>Comamonadaceae</taxon>
        <taxon>Variovorax</taxon>
    </lineage>
</organism>
<sequence length="280" mass="30625">MTYKTILVHLDRTGACRVRMDLAAQWARAHGGHLVGLMSTGLIDGIIPAEEIMSGATDFIAESAQYLRLRAEAISHEFRERVSAGGPISYEVRLIDATTVDAVVQHGRTSDLVVLGQRDDDEVKDITTRELPQRVVMEVGRPVLLVPYAGHFEGVAKNVVVAWDGSREAAVALRAAVPAMQHASKITLHSCRGVHENLVEERLPMPDIVRYLERHGIQATAESDVTEIDVGDALLSRISDLGADLLVMGGYGHSRFRELMLGGTTRHILAQMTVPVLMTH</sequence>
<feature type="domain" description="UspA" evidence="2">
    <location>
        <begin position="157"/>
        <end position="279"/>
    </location>
</feature>
<dbReference type="CDD" id="cd00293">
    <property type="entry name" value="USP-like"/>
    <property type="match status" value="1"/>
</dbReference>
<gene>
    <name evidence="3" type="ORF">WKW80_31680</name>
</gene>
<dbReference type="PANTHER" id="PTHR46268:SF15">
    <property type="entry name" value="UNIVERSAL STRESS PROTEIN HP_0031"/>
    <property type="match status" value="1"/>
</dbReference>
<dbReference type="EMBL" id="JBBKZV010000036">
    <property type="protein sequence ID" value="MEJ8826533.1"/>
    <property type="molecule type" value="Genomic_DNA"/>
</dbReference>
<name>A0ABU8WAF4_9BURK</name>
<evidence type="ECO:0000313" key="3">
    <source>
        <dbReference type="EMBL" id="MEJ8826533.1"/>
    </source>
</evidence>